<name>A0A091E232_FUKDA</name>
<sequence>MEPASLSLLFPFCVPLLMIMMTTLMTVTRRMMLEEQEELRKGQDEKSSWTPTVCQELVIISQEVLQRTEAPPPEFYDRGHRHRRGEQLTQTVGICWSLNEHLASPGPALKPWALTTSA</sequence>
<accession>A0A091E232</accession>
<proteinExistence type="predicted"/>
<evidence type="ECO:0000256" key="1">
    <source>
        <dbReference type="SAM" id="Phobius"/>
    </source>
</evidence>
<feature type="transmembrane region" description="Helical" evidence="1">
    <location>
        <begin position="6"/>
        <end position="27"/>
    </location>
</feature>
<gene>
    <name evidence="2" type="ORF">H920_01944</name>
</gene>
<dbReference type="AlphaFoldDB" id="A0A091E232"/>
<dbReference type="EMBL" id="KN121328">
    <property type="protein sequence ID" value="KFO36718.1"/>
    <property type="molecule type" value="Genomic_DNA"/>
</dbReference>
<dbReference type="Proteomes" id="UP000028990">
    <property type="component" value="Unassembled WGS sequence"/>
</dbReference>
<evidence type="ECO:0000313" key="2">
    <source>
        <dbReference type="EMBL" id="KFO36718.1"/>
    </source>
</evidence>
<keyword evidence="1" id="KW-0472">Membrane</keyword>
<keyword evidence="1" id="KW-1133">Transmembrane helix</keyword>
<evidence type="ECO:0000313" key="3">
    <source>
        <dbReference type="Proteomes" id="UP000028990"/>
    </source>
</evidence>
<organism evidence="2 3">
    <name type="scientific">Fukomys damarensis</name>
    <name type="common">Damaraland mole rat</name>
    <name type="synonym">Cryptomys damarensis</name>
    <dbReference type="NCBI Taxonomy" id="885580"/>
    <lineage>
        <taxon>Eukaryota</taxon>
        <taxon>Metazoa</taxon>
        <taxon>Chordata</taxon>
        <taxon>Craniata</taxon>
        <taxon>Vertebrata</taxon>
        <taxon>Euteleostomi</taxon>
        <taxon>Mammalia</taxon>
        <taxon>Eutheria</taxon>
        <taxon>Euarchontoglires</taxon>
        <taxon>Glires</taxon>
        <taxon>Rodentia</taxon>
        <taxon>Hystricomorpha</taxon>
        <taxon>Bathyergidae</taxon>
        <taxon>Fukomys</taxon>
    </lineage>
</organism>
<keyword evidence="1" id="KW-0812">Transmembrane</keyword>
<protein>
    <submittedName>
        <fullName evidence="2">Uncharacterized protein</fullName>
    </submittedName>
</protein>
<reference evidence="2 3" key="1">
    <citation type="submission" date="2013-11" db="EMBL/GenBank/DDBJ databases">
        <title>The Damaraland mole rat (Fukomys damarensis) genome and evolution of African mole rats.</title>
        <authorList>
            <person name="Gladyshev V.N."/>
            <person name="Fang X."/>
        </authorList>
    </citation>
    <scope>NUCLEOTIDE SEQUENCE [LARGE SCALE GENOMIC DNA]</scope>
    <source>
        <tissue evidence="2">Liver</tissue>
    </source>
</reference>
<keyword evidence="3" id="KW-1185">Reference proteome</keyword>